<dbReference type="NCBIfam" id="TIGR01396">
    <property type="entry name" value="FlgB"/>
    <property type="match status" value="1"/>
</dbReference>
<dbReference type="HOGENOM" id="CLU_125463_3_0_0"/>
<evidence type="ECO:0000256" key="4">
    <source>
        <dbReference type="ARBA" id="ARBA00023143"/>
    </source>
</evidence>
<dbReference type="Proteomes" id="UP000007382">
    <property type="component" value="Chromosome"/>
</dbReference>
<dbReference type="GO" id="GO:0030694">
    <property type="term" value="C:bacterial-type flagellum basal body, rod"/>
    <property type="evidence" value="ECO:0007669"/>
    <property type="project" value="InterPro"/>
</dbReference>
<comment type="function">
    <text evidence="5 6">Structural component of flagellum, the bacterial motility apparatus. Part of the rod structure of flagellar basal body.</text>
</comment>
<evidence type="ECO:0000313" key="8">
    <source>
        <dbReference type="Proteomes" id="UP000007382"/>
    </source>
</evidence>
<sequence>MERVHLFDKTVYLLKRDLDLRAQRHMLLISNIANQDTPGYQAKDLSFKSALARAVAEPTRDSIDRVSGEILVNPDETVGNDLNTVNIEMEMQKLASNTGNYNAAAQMVSWKYRLLGDAIRGSGR</sequence>
<comment type="similarity">
    <text evidence="2 6">Belongs to the flagella basal body rod proteins family.</text>
</comment>
<dbReference type="AlphaFoldDB" id="I0IL40"/>
<evidence type="ECO:0000256" key="3">
    <source>
        <dbReference type="ARBA" id="ARBA00014376"/>
    </source>
</evidence>
<protein>
    <recommendedName>
        <fullName evidence="3 6">Flagellar basal body rod protein FlgB</fullName>
    </recommendedName>
</protein>
<dbReference type="STRING" id="1162668.LFE_0267"/>
<dbReference type="InterPro" id="IPR006300">
    <property type="entry name" value="FlgB"/>
</dbReference>
<reference evidence="7 8" key="1">
    <citation type="journal article" date="2012" name="J. Bacteriol.">
        <title>Complete Genome Sequence of Leptospirillum ferrooxidans Strain C2-3, Isolated from a Fresh Volcanic Ash Deposit on the Island of Miyake, Japan.</title>
        <authorList>
            <person name="Fujimura R."/>
            <person name="Sato Y."/>
            <person name="Nishizawa T."/>
            <person name="Oshima K."/>
            <person name="Kim S.-W."/>
            <person name="Hattori M."/>
            <person name="Kamijo T."/>
            <person name="Ohta H."/>
        </authorList>
    </citation>
    <scope>NUCLEOTIDE SEQUENCE [LARGE SCALE GENOMIC DNA]</scope>
    <source>
        <strain evidence="7 8">C2-3</strain>
    </source>
</reference>
<organism evidence="7 8">
    <name type="scientific">Leptospirillum ferrooxidans (strain C2-3)</name>
    <dbReference type="NCBI Taxonomy" id="1162668"/>
    <lineage>
        <taxon>Bacteria</taxon>
        <taxon>Pseudomonadati</taxon>
        <taxon>Nitrospirota</taxon>
        <taxon>Nitrospiria</taxon>
        <taxon>Nitrospirales</taxon>
        <taxon>Nitrospiraceae</taxon>
        <taxon>Leptospirillum</taxon>
    </lineage>
</organism>
<dbReference type="EMBL" id="AP012342">
    <property type="protein sequence ID" value="BAM05989.1"/>
    <property type="molecule type" value="Genomic_DNA"/>
</dbReference>
<gene>
    <name evidence="7" type="primary">flgB</name>
    <name evidence="7" type="ordered locus">LFE_0267</name>
</gene>
<accession>I0IL40</accession>
<keyword evidence="7" id="KW-0282">Flagellum</keyword>
<evidence type="ECO:0000256" key="5">
    <source>
        <dbReference type="ARBA" id="ARBA00024934"/>
    </source>
</evidence>
<dbReference type="RefSeq" id="WP_014448482.1">
    <property type="nucleotide sequence ID" value="NC_017094.1"/>
</dbReference>
<evidence type="ECO:0000256" key="1">
    <source>
        <dbReference type="ARBA" id="ARBA00004117"/>
    </source>
</evidence>
<evidence type="ECO:0000313" key="7">
    <source>
        <dbReference type="EMBL" id="BAM05989.1"/>
    </source>
</evidence>
<dbReference type="PANTHER" id="PTHR30435">
    <property type="entry name" value="FLAGELLAR PROTEIN"/>
    <property type="match status" value="1"/>
</dbReference>
<dbReference type="GO" id="GO:0071978">
    <property type="term" value="P:bacterial-type flagellum-dependent swarming motility"/>
    <property type="evidence" value="ECO:0007669"/>
    <property type="project" value="TreeGrafter"/>
</dbReference>
<proteinExistence type="inferred from homology"/>
<comment type="subunit">
    <text evidence="6">The basal body constitutes a major portion of the flagellar organelle and consists of a number of rings mounted on a central rod.</text>
</comment>
<keyword evidence="8" id="KW-1185">Reference proteome</keyword>
<keyword evidence="7" id="KW-0969">Cilium</keyword>
<dbReference type="KEGG" id="lfc:LFE_0267"/>
<name>I0IL40_LEPFC</name>
<dbReference type="PATRIC" id="fig|1162668.3.peg.309"/>
<dbReference type="PIRSF" id="PIRSF002889">
    <property type="entry name" value="Rod_FlgB"/>
    <property type="match status" value="1"/>
</dbReference>
<evidence type="ECO:0000256" key="2">
    <source>
        <dbReference type="ARBA" id="ARBA00009677"/>
    </source>
</evidence>
<keyword evidence="4 6" id="KW-0975">Bacterial flagellum</keyword>
<comment type="subcellular location">
    <subcellularLocation>
        <location evidence="1 6">Bacterial flagellum basal body</location>
    </subcellularLocation>
</comment>
<reference evidence="8" key="2">
    <citation type="submission" date="2012-03" db="EMBL/GenBank/DDBJ databases">
        <title>The complete genome sequence of the pioneer microbe on fresh volcanic deposit, Leptospirillum ferrooxidans strain C2-3.</title>
        <authorList>
            <person name="Fujimura R."/>
            <person name="Sato Y."/>
            <person name="Nishizawa T."/>
            <person name="Nanba K."/>
            <person name="Oshima K."/>
            <person name="Hattori M."/>
            <person name="Kamijo T."/>
            <person name="Ohta H."/>
        </authorList>
    </citation>
    <scope>NUCLEOTIDE SEQUENCE [LARGE SCALE GENOMIC DNA]</scope>
    <source>
        <strain evidence="8">C2-3</strain>
    </source>
</reference>
<keyword evidence="7" id="KW-0966">Cell projection</keyword>
<dbReference type="PANTHER" id="PTHR30435:SF12">
    <property type="entry name" value="FLAGELLAR BASAL BODY ROD PROTEIN FLGB"/>
    <property type="match status" value="1"/>
</dbReference>
<dbReference type="eggNOG" id="COG1815">
    <property type="taxonomic scope" value="Bacteria"/>
</dbReference>
<dbReference type="OrthoDB" id="9792068at2"/>
<evidence type="ECO:0000256" key="6">
    <source>
        <dbReference type="PIRNR" id="PIRNR002889"/>
    </source>
</evidence>